<proteinExistence type="inferred from homology"/>
<dbReference type="InterPro" id="IPR050542">
    <property type="entry name" value="Glycosyl_Hydrlase18_Chitinase"/>
</dbReference>
<evidence type="ECO:0000256" key="18">
    <source>
        <dbReference type="SAM" id="MobiDB-lite"/>
    </source>
</evidence>
<evidence type="ECO:0000256" key="1">
    <source>
        <dbReference type="ARBA" id="ARBA00000822"/>
    </source>
</evidence>
<feature type="compositionally biased region" description="Polar residues" evidence="18">
    <location>
        <begin position="669"/>
        <end position="687"/>
    </location>
</feature>
<name>A0AB34KGT5_9PEZI</name>
<dbReference type="GO" id="GO:0098552">
    <property type="term" value="C:side of membrane"/>
    <property type="evidence" value="ECO:0007669"/>
    <property type="project" value="UniProtKB-KW"/>
</dbReference>
<dbReference type="GO" id="GO:0008843">
    <property type="term" value="F:endochitinase activity"/>
    <property type="evidence" value="ECO:0007669"/>
    <property type="project" value="UniProtKB-EC"/>
</dbReference>
<feature type="region of interest" description="Disordered" evidence="18">
    <location>
        <begin position="669"/>
        <end position="694"/>
    </location>
</feature>
<feature type="domain" description="GH18" evidence="21">
    <location>
        <begin position="28"/>
        <end position="358"/>
    </location>
</feature>
<evidence type="ECO:0000313" key="23">
    <source>
        <dbReference type="Proteomes" id="UP000803884"/>
    </source>
</evidence>
<dbReference type="PROSITE" id="PS51910">
    <property type="entry name" value="GH18_2"/>
    <property type="match status" value="1"/>
</dbReference>
<dbReference type="Gene3D" id="3.20.20.80">
    <property type="entry name" value="Glycosidases"/>
    <property type="match status" value="1"/>
</dbReference>
<keyword evidence="8 17" id="KW-0378">Hydrolase</keyword>
<evidence type="ECO:0000256" key="12">
    <source>
        <dbReference type="ARBA" id="ARBA00023277"/>
    </source>
</evidence>
<evidence type="ECO:0000256" key="9">
    <source>
        <dbReference type="ARBA" id="ARBA00023024"/>
    </source>
</evidence>
<dbReference type="InterPro" id="IPR018392">
    <property type="entry name" value="LysM"/>
</dbReference>
<dbReference type="PANTHER" id="PTHR45708:SF47">
    <property type="entry name" value="ENDOCHITINASE A"/>
    <property type="match status" value="1"/>
</dbReference>
<keyword evidence="15" id="KW-0624">Polysaccharide degradation</keyword>
<evidence type="ECO:0000256" key="10">
    <source>
        <dbReference type="ARBA" id="ARBA00023136"/>
    </source>
</evidence>
<keyword evidence="4" id="KW-1003">Cell membrane</keyword>
<evidence type="ECO:0000256" key="3">
    <source>
        <dbReference type="ARBA" id="ARBA00012729"/>
    </source>
</evidence>
<comment type="caution">
    <text evidence="22">The sequence shown here is derived from an EMBL/GenBank/DDBJ whole genome shotgun (WGS) entry which is preliminary data.</text>
</comment>
<keyword evidence="7 19" id="KW-0732">Signal</keyword>
<reference evidence="22 23" key="1">
    <citation type="journal article" date="2020" name="Microbiol. Resour. Announc.">
        <title>Draft Genome Sequence of a Cladosporium Species Isolated from the Mesophotic Ascidian Didemnum maculosum.</title>
        <authorList>
            <person name="Gioti A."/>
            <person name="Siaperas R."/>
            <person name="Nikolaivits E."/>
            <person name="Le Goff G."/>
            <person name="Ouazzani J."/>
            <person name="Kotoulas G."/>
            <person name="Topakas E."/>
        </authorList>
    </citation>
    <scope>NUCLEOTIDE SEQUENCE [LARGE SCALE GENOMIC DNA]</scope>
    <source>
        <strain evidence="22 23">TM138-S3</strain>
    </source>
</reference>
<dbReference type="GO" id="GO:0000272">
    <property type="term" value="P:polysaccharide catabolic process"/>
    <property type="evidence" value="ECO:0007669"/>
    <property type="project" value="UniProtKB-KW"/>
</dbReference>
<dbReference type="InterPro" id="IPR045321">
    <property type="entry name" value="Cts1-like"/>
</dbReference>
<evidence type="ECO:0000256" key="11">
    <source>
        <dbReference type="ARBA" id="ARBA00023180"/>
    </source>
</evidence>
<protein>
    <recommendedName>
        <fullName evidence="3">chitinase</fullName>
        <ecNumber evidence="3">3.2.1.14</ecNumber>
    </recommendedName>
</protein>
<dbReference type="SUPFAM" id="SSF51445">
    <property type="entry name" value="(Trans)glycosidases"/>
    <property type="match status" value="1"/>
</dbReference>
<evidence type="ECO:0000256" key="4">
    <source>
        <dbReference type="ARBA" id="ARBA00022475"/>
    </source>
</evidence>
<keyword evidence="6" id="KW-0147">Chitin-binding</keyword>
<dbReference type="RefSeq" id="XP_069226473.1">
    <property type="nucleotide sequence ID" value="XM_069376679.1"/>
</dbReference>
<keyword evidence="11" id="KW-0325">Glycoprotein</keyword>
<dbReference type="Pfam" id="PF00704">
    <property type="entry name" value="Glyco_hydro_18"/>
    <property type="match status" value="1"/>
</dbReference>
<dbReference type="EMBL" id="JAAQHG020000036">
    <property type="protein sequence ID" value="KAL1583366.1"/>
    <property type="molecule type" value="Genomic_DNA"/>
</dbReference>
<evidence type="ECO:0000259" key="21">
    <source>
        <dbReference type="PROSITE" id="PS51910"/>
    </source>
</evidence>
<evidence type="ECO:0000259" key="20">
    <source>
        <dbReference type="PROSITE" id="PS51782"/>
    </source>
</evidence>
<dbReference type="InterPro" id="IPR001223">
    <property type="entry name" value="Glyco_hydro18_cat"/>
</dbReference>
<evidence type="ECO:0000256" key="19">
    <source>
        <dbReference type="SAM" id="SignalP"/>
    </source>
</evidence>
<feature type="chain" id="PRO_5044306207" description="chitinase" evidence="19">
    <location>
        <begin position="21"/>
        <end position="731"/>
    </location>
</feature>
<dbReference type="Gene3D" id="3.10.350.10">
    <property type="entry name" value="LysM domain"/>
    <property type="match status" value="2"/>
</dbReference>
<keyword evidence="13" id="KW-0449">Lipoprotein</keyword>
<feature type="domain" description="LysM" evidence="20">
    <location>
        <begin position="537"/>
        <end position="588"/>
    </location>
</feature>
<evidence type="ECO:0000256" key="13">
    <source>
        <dbReference type="ARBA" id="ARBA00023288"/>
    </source>
</evidence>
<accession>A0AB34KGT5</accession>
<keyword evidence="14 17" id="KW-0326">Glycosidase</keyword>
<evidence type="ECO:0000256" key="8">
    <source>
        <dbReference type="ARBA" id="ARBA00022801"/>
    </source>
</evidence>
<evidence type="ECO:0000256" key="2">
    <source>
        <dbReference type="ARBA" id="ARBA00004609"/>
    </source>
</evidence>
<evidence type="ECO:0000256" key="15">
    <source>
        <dbReference type="ARBA" id="ARBA00023326"/>
    </source>
</evidence>
<comment type="subcellular location">
    <subcellularLocation>
        <location evidence="2">Cell membrane</location>
        <topology evidence="2">Lipid-anchor</topology>
        <topology evidence="2">GPI-anchor</topology>
    </subcellularLocation>
</comment>
<gene>
    <name evidence="22" type="ORF">WHR41_08075</name>
</gene>
<keyword evidence="23" id="KW-1185">Reference proteome</keyword>
<sequence length="731" mass="76850">MHSVTSYGLAVIALASSVSAAFNPQAKSNVAVYWGQGPNQKRLVETCKSSAVDIVNIGFVNAFPDNSPGGYPGSNFGNACGDETYTVNGVSTLLKSNCPNIGADIIECQQTYGKKVFLSFGGAYPLNYYIASDTSANNFADFVWGAFGPSTSAWTSAGKPRPFGNAVVDGFDFDIESNMSTPPRDASGNVISDYKSRGYATMINRLKNTQFPKDTSKSYYISGAPQCPLPDEHLSGPIANAWFDMLFVQFYNNPSCSGRAAVNYAAGDSFLKWTQATSKNANVKIYFGLPASTKAVEAQSAADYLSPAEAKDLIQRFSPNAKWGGIMLWESTYSQNNVICGQEYATWMKNILNAVLSGQNIDTDISKCSSVPSPIQSGVISTCNQYLKTNSNGAQCSIFADRAGISQQQLFAWNSILGPNGENCGSKFLGDTYYCVGVTPPPGPVQSGITPYCTKYTMANPGGSCPVFADRVGISTSQLYAWNPVLGSSGQNCASSFWGNTYYCTGVSPNYPTPKPTTTGAAPAPGPTQSGIISTCSKYLMANAGGSCPVFANRAGISTSQLYAWNSVLGRNGENCASQFWANTYYCVGVRSSKAKRAEITPAAAPPAYDNTPAAYGEASPASYPSSVEEAATTSQAAKYSSWVHSAAPTNEPWASVNSTLTAIGTGSMTTVQHPAGTGSTYGPSNSTATATGTGAMKPTYTGVPYTGAGSRTELSFGSATILLCAGLLLI</sequence>
<dbReference type="Proteomes" id="UP000803884">
    <property type="component" value="Unassembled WGS sequence"/>
</dbReference>
<comment type="similarity">
    <text evidence="16">Belongs to the glycosyl hydrolase 18 family. Chitinase class III subfamily.</text>
</comment>
<keyword evidence="9" id="KW-0146">Chitin degradation</keyword>
<dbReference type="PROSITE" id="PS01095">
    <property type="entry name" value="GH18_1"/>
    <property type="match status" value="1"/>
</dbReference>
<evidence type="ECO:0000256" key="6">
    <source>
        <dbReference type="ARBA" id="ARBA00022669"/>
    </source>
</evidence>
<feature type="signal peptide" evidence="19">
    <location>
        <begin position="1"/>
        <end position="20"/>
    </location>
</feature>
<dbReference type="GO" id="GO:0008061">
    <property type="term" value="F:chitin binding"/>
    <property type="evidence" value="ECO:0007669"/>
    <property type="project" value="UniProtKB-KW"/>
</dbReference>
<keyword evidence="12" id="KW-0119">Carbohydrate metabolism</keyword>
<evidence type="ECO:0000313" key="22">
    <source>
        <dbReference type="EMBL" id="KAL1583366.1"/>
    </source>
</evidence>
<dbReference type="InterPro" id="IPR017853">
    <property type="entry name" value="GH"/>
</dbReference>
<comment type="catalytic activity">
    <reaction evidence="1">
        <text>Random endo-hydrolysis of N-acetyl-beta-D-glucosaminide (1-&gt;4)-beta-linkages in chitin and chitodextrins.</text>
        <dbReference type="EC" id="3.2.1.14"/>
    </reaction>
</comment>
<evidence type="ECO:0000256" key="14">
    <source>
        <dbReference type="ARBA" id="ARBA00023295"/>
    </source>
</evidence>
<dbReference type="GO" id="GO:0005576">
    <property type="term" value="C:extracellular region"/>
    <property type="evidence" value="ECO:0007669"/>
    <property type="project" value="TreeGrafter"/>
</dbReference>
<dbReference type="EC" id="3.2.1.14" evidence="3"/>
<dbReference type="PROSITE" id="PS51782">
    <property type="entry name" value="LYSM"/>
    <property type="match status" value="1"/>
</dbReference>
<keyword evidence="5" id="KW-0336">GPI-anchor</keyword>
<keyword evidence="10" id="KW-0472">Membrane</keyword>
<evidence type="ECO:0000256" key="7">
    <source>
        <dbReference type="ARBA" id="ARBA00022729"/>
    </source>
</evidence>
<dbReference type="InterPro" id="IPR001579">
    <property type="entry name" value="Glyco_hydro_18_chit_AS"/>
</dbReference>
<dbReference type="InterPro" id="IPR036779">
    <property type="entry name" value="LysM_dom_sf"/>
</dbReference>
<dbReference type="GeneID" id="96009517"/>
<dbReference type="GO" id="GO:0005886">
    <property type="term" value="C:plasma membrane"/>
    <property type="evidence" value="ECO:0007669"/>
    <property type="project" value="UniProtKB-SubCell"/>
</dbReference>
<dbReference type="GO" id="GO:0006032">
    <property type="term" value="P:chitin catabolic process"/>
    <property type="evidence" value="ECO:0007669"/>
    <property type="project" value="UniProtKB-KW"/>
</dbReference>
<dbReference type="AlphaFoldDB" id="A0AB34KGT5"/>
<dbReference type="PANTHER" id="PTHR45708">
    <property type="entry name" value="ENDOCHITINASE"/>
    <property type="match status" value="1"/>
</dbReference>
<dbReference type="CDD" id="cd02877">
    <property type="entry name" value="GH18_hevamine_XipI_class_III"/>
    <property type="match status" value="1"/>
</dbReference>
<organism evidence="22 23">
    <name type="scientific">Cladosporium halotolerans</name>
    <dbReference type="NCBI Taxonomy" id="1052096"/>
    <lineage>
        <taxon>Eukaryota</taxon>
        <taxon>Fungi</taxon>
        <taxon>Dikarya</taxon>
        <taxon>Ascomycota</taxon>
        <taxon>Pezizomycotina</taxon>
        <taxon>Dothideomycetes</taxon>
        <taxon>Dothideomycetidae</taxon>
        <taxon>Cladosporiales</taxon>
        <taxon>Cladosporiaceae</taxon>
        <taxon>Cladosporium</taxon>
    </lineage>
</organism>
<evidence type="ECO:0000256" key="16">
    <source>
        <dbReference type="ARBA" id="ARBA00025727"/>
    </source>
</evidence>
<evidence type="ECO:0000256" key="17">
    <source>
        <dbReference type="RuleBase" id="RU000489"/>
    </source>
</evidence>
<evidence type="ECO:0000256" key="5">
    <source>
        <dbReference type="ARBA" id="ARBA00022622"/>
    </source>
</evidence>